<dbReference type="SMART" id="SM00382">
    <property type="entry name" value="AAA"/>
    <property type="match status" value="1"/>
</dbReference>
<dbReference type="PANTHER" id="PTHR37291">
    <property type="entry name" value="5-METHYLCYTOSINE-SPECIFIC RESTRICTION ENZYME B"/>
    <property type="match status" value="1"/>
</dbReference>
<dbReference type="GeneID" id="30921747"/>
<dbReference type="PATRIC" id="fig|358396.7.peg.4052"/>
<feature type="compositionally biased region" description="Polar residues" evidence="1">
    <location>
        <begin position="332"/>
        <end position="347"/>
    </location>
</feature>
<evidence type="ECO:0000256" key="1">
    <source>
        <dbReference type="SAM" id="MobiDB-lite"/>
    </source>
</evidence>
<feature type="compositionally biased region" description="Basic and acidic residues" evidence="1">
    <location>
        <begin position="320"/>
        <end position="331"/>
    </location>
</feature>
<sequence>MTDDRRMSTARFYGDLAERSEILADLLSFLESAGENSDGVPRDDVVDWIAARTNAEDPDAIERRLQFLEQLDLLESTDATYSCTRIGRCYLEEQDPAVLYNALRTTVKGFDTILAALTTEPKTDEELMELLVETFEECQMETPGVASRHREWLQTTGYVDRSDDQIHLTAAGEAVAEQLHGVSSVDLESDTIYERRELHSAYGGSIQGGIAPSRDEPVVFLFSGGTGEEHGYQDKLRSDGTIVYTGEGQVGDMEMVRGNRAIRDHLEDGRELHFFEMEDDGVRYIGQYLYAGHFYEGLPDSEGNTRRAIRFLLAPIRDDELPAERGTRESTDSSSIQTGANSNLQQFADPSVYQVPIKTGDGPIRTNFERTILEDVPRDQITDTYEPPIDGDSVRVWGNQEDEPADEGDYLLFADREGRRGGSYTLLAQITHATVLDDDVAAQFTNAVGWGDVTDQVFPHVMFLEPIYEAKLDRAQFWDLLGFKGWPNDTFSAINFDRGGSGFYEEYDSVSLFIEVIQGEQLYPDGAAGEYDSLDAALEDIRSRLSAEDKSWFQTRVGDSFIEEWSEALEGFRPSDTVDRSTATKLDQLRIVYRTLEADLAEKASALGSGTLGRFSPAQTLFLGWVRLRQEELDLGGGLNQPRLNSVLKDSYEVGDPSRVQPSVEIDHPLTTHLRDQEPTVYKFTAPPEYWLTAIEHGSLSFEPEHRNRWEQLEKGDVGILHSRTEPGKEELDSQPSGVIGAVVFGETTEKPDPWWWEEYETDADFSMIAGFDRLFLTGDVDAIDFTEGITAKETAQVNQELAALTANCLSIEEANRLCANISGKEFPAQSMYGTFRTEDGEIDYERPAALIEGMAEDLQEVSPINPHQDLECTLPTDILEGLHFEDGRGEQILEQIATALQSGKHVFLTGPPGTGKTEIAERVCEYLVEHHPHLYTDFEMTTATADWSTFDTVGGYMPNESGENGDDLSFTPGIVLNRLKDLESGTQSNELLVIDELNRADIDKAFGQLFTLLSGQSVQLPYTVDGREVELTTYADLEGRPAANQYVVPNSWRIFATMNAYDKTSLYEMSYAFMRRFAFVRIPVPELPEGTGQTEGGRTVEDVVLEYADAWEIEASRPQAWAVGRVWQATNQAIDERAIGPAIVEDILRYITHHPEADLDQHLTQAVISYIFPQLEGVPRREKIVRRLAAVDEINGDLLESAAQEMLQVTLATNE</sequence>
<dbReference type="InParanoid" id="M0L351"/>
<dbReference type="CDD" id="cd00009">
    <property type="entry name" value="AAA"/>
    <property type="match status" value="1"/>
</dbReference>
<accession>M0L351</accession>
<dbReference type="Gene3D" id="3.40.50.300">
    <property type="entry name" value="P-loop containing nucleotide triphosphate hydrolases"/>
    <property type="match status" value="1"/>
</dbReference>
<dbReference type="Pfam" id="PF26348">
    <property type="entry name" value="SRA_ScoMcrA"/>
    <property type="match status" value="1"/>
</dbReference>
<organism evidence="3 4">
    <name type="scientific">Natronobacterium lacisalsi AJ5</name>
    <dbReference type="NCBI Taxonomy" id="358396"/>
    <lineage>
        <taxon>Archaea</taxon>
        <taxon>Methanobacteriati</taxon>
        <taxon>Methanobacteriota</taxon>
        <taxon>Stenosarchaea group</taxon>
        <taxon>Halobacteria</taxon>
        <taxon>Halobacteriales</taxon>
        <taxon>Natrialbaceae</taxon>
        <taxon>Natronobacterium</taxon>
    </lineage>
</organism>
<dbReference type="InterPro" id="IPR058712">
    <property type="entry name" value="SRA_ScoMcrA"/>
</dbReference>
<dbReference type="GO" id="GO:0016887">
    <property type="term" value="F:ATP hydrolysis activity"/>
    <property type="evidence" value="ECO:0007669"/>
    <property type="project" value="InterPro"/>
</dbReference>
<dbReference type="InterPro" id="IPR003593">
    <property type="entry name" value="AAA+_ATPase"/>
</dbReference>
<name>M0L351_NATLA</name>
<dbReference type="EMBL" id="AOLZ01000076">
    <property type="protein sequence ID" value="EMA27971.1"/>
    <property type="molecule type" value="Genomic_DNA"/>
</dbReference>
<gene>
    <name evidence="3" type="ORF">C445_20017</name>
</gene>
<dbReference type="Proteomes" id="UP000011555">
    <property type="component" value="Unassembled WGS sequence"/>
</dbReference>
<keyword evidence="4" id="KW-1185">Reference proteome</keyword>
<dbReference type="eggNOG" id="arCOG05522">
    <property type="taxonomic scope" value="Archaea"/>
</dbReference>
<feature type="region of interest" description="Disordered" evidence="1">
    <location>
        <begin position="320"/>
        <end position="347"/>
    </location>
</feature>
<proteinExistence type="predicted"/>
<dbReference type="Pfam" id="PF07728">
    <property type="entry name" value="AAA_5"/>
    <property type="match status" value="1"/>
</dbReference>
<dbReference type="InterPro" id="IPR011704">
    <property type="entry name" value="ATPase_dyneun-rel_AAA"/>
</dbReference>
<feature type="domain" description="AAA+ ATPase" evidence="2">
    <location>
        <begin position="903"/>
        <end position="1084"/>
    </location>
</feature>
<evidence type="ECO:0000313" key="4">
    <source>
        <dbReference type="Proteomes" id="UP000011555"/>
    </source>
</evidence>
<dbReference type="PANTHER" id="PTHR37291:SF1">
    <property type="entry name" value="TYPE IV METHYL-DIRECTED RESTRICTION ENZYME ECOKMCRB SUBUNIT"/>
    <property type="match status" value="1"/>
</dbReference>
<reference evidence="3 4" key="1">
    <citation type="journal article" date="2014" name="PLoS Genet.">
        <title>Phylogenetically driven sequencing of extremely halophilic archaea reveals strategies for static and dynamic osmo-response.</title>
        <authorList>
            <person name="Becker E.A."/>
            <person name="Seitzer P.M."/>
            <person name="Tritt A."/>
            <person name="Larsen D."/>
            <person name="Krusor M."/>
            <person name="Yao A.I."/>
            <person name="Wu D."/>
            <person name="Madern D."/>
            <person name="Eisen J.A."/>
            <person name="Darling A.E."/>
            <person name="Facciotti M.T."/>
        </authorList>
    </citation>
    <scope>NUCLEOTIDE SEQUENCE [LARGE SCALE GENOMIC DNA]</scope>
    <source>
        <strain evidence="3 4">AJ5</strain>
    </source>
</reference>
<dbReference type="InterPro" id="IPR052934">
    <property type="entry name" value="Methyl-DNA_Rec/Restrict_Enz"/>
</dbReference>
<dbReference type="InterPro" id="IPR027417">
    <property type="entry name" value="P-loop_NTPase"/>
</dbReference>
<dbReference type="AlphaFoldDB" id="M0L351"/>
<dbReference type="SUPFAM" id="SSF52540">
    <property type="entry name" value="P-loop containing nucleoside triphosphate hydrolases"/>
    <property type="match status" value="1"/>
</dbReference>
<evidence type="ECO:0000259" key="2">
    <source>
        <dbReference type="SMART" id="SM00382"/>
    </source>
</evidence>
<evidence type="ECO:0000313" key="3">
    <source>
        <dbReference type="EMBL" id="EMA27971.1"/>
    </source>
</evidence>
<protein>
    <submittedName>
        <fullName evidence="3">ATPase associated with various cellular activities AAA 5</fullName>
    </submittedName>
</protein>
<dbReference type="RefSeq" id="WP_007143681.1">
    <property type="nucleotide sequence ID" value="NZ_CP019285.1"/>
</dbReference>
<dbReference type="GO" id="GO:0005524">
    <property type="term" value="F:ATP binding"/>
    <property type="evidence" value="ECO:0007669"/>
    <property type="project" value="InterPro"/>
</dbReference>
<dbReference type="InterPro" id="IPR058821">
    <property type="entry name" value="Double_WHD-containing_halo"/>
</dbReference>
<dbReference type="eggNOG" id="arCOG03779">
    <property type="taxonomic scope" value="Archaea"/>
</dbReference>
<dbReference type="Pfam" id="PF25947">
    <property type="entry name" value="WHD_halo_double"/>
    <property type="match status" value="1"/>
</dbReference>
<comment type="caution">
    <text evidence="3">The sequence shown here is derived from an EMBL/GenBank/DDBJ whole genome shotgun (WGS) entry which is preliminary data.</text>
</comment>